<dbReference type="EMBL" id="FWXR01000001">
    <property type="protein sequence ID" value="SMC37681.1"/>
    <property type="molecule type" value="Genomic_DNA"/>
</dbReference>
<gene>
    <name evidence="12" type="ORF">SAMN06297251_101504</name>
</gene>
<dbReference type="PROSITE" id="PS01279">
    <property type="entry name" value="PCMT"/>
    <property type="match status" value="1"/>
</dbReference>
<dbReference type="CDD" id="cd02440">
    <property type="entry name" value="AdoMet_MTases"/>
    <property type="match status" value="1"/>
</dbReference>
<dbReference type="GO" id="GO:0004719">
    <property type="term" value="F:protein-L-isoaspartate (D-aspartate) O-methyltransferase activity"/>
    <property type="evidence" value="ECO:0007669"/>
    <property type="project" value="UniProtKB-EC"/>
</dbReference>
<dbReference type="RefSeq" id="WP_084408366.1">
    <property type="nucleotide sequence ID" value="NZ_FWXR01000001.1"/>
</dbReference>
<evidence type="ECO:0000256" key="2">
    <source>
        <dbReference type="ARBA" id="ARBA00005369"/>
    </source>
</evidence>
<dbReference type="Gene3D" id="3.40.50.150">
    <property type="entry name" value="Vaccinia Virus protein VP39"/>
    <property type="match status" value="1"/>
</dbReference>
<evidence type="ECO:0000256" key="9">
    <source>
        <dbReference type="ARBA" id="ARBA00030757"/>
    </source>
</evidence>
<organism evidence="12 13">
    <name type="scientific">Fulvimarina manganoxydans</name>
    <dbReference type="NCBI Taxonomy" id="937218"/>
    <lineage>
        <taxon>Bacteria</taxon>
        <taxon>Pseudomonadati</taxon>
        <taxon>Pseudomonadota</taxon>
        <taxon>Alphaproteobacteria</taxon>
        <taxon>Hyphomicrobiales</taxon>
        <taxon>Aurantimonadaceae</taxon>
        <taxon>Fulvimarina</taxon>
    </lineage>
</organism>
<evidence type="ECO:0000313" key="12">
    <source>
        <dbReference type="EMBL" id="SMC37681.1"/>
    </source>
</evidence>
<dbReference type="SUPFAM" id="SSF53335">
    <property type="entry name" value="S-adenosyl-L-methionine-dependent methyltransferases"/>
    <property type="match status" value="1"/>
</dbReference>
<keyword evidence="5" id="KW-0963">Cytoplasm</keyword>
<evidence type="ECO:0000313" key="13">
    <source>
        <dbReference type="Proteomes" id="UP000192656"/>
    </source>
</evidence>
<evidence type="ECO:0000256" key="5">
    <source>
        <dbReference type="ARBA" id="ARBA00022490"/>
    </source>
</evidence>
<keyword evidence="8" id="KW-0949">S-adenosyl-L-methionine</keyword>
<name>A0A1W1YPE0_9HYPH</name>
<comment type="similarity">
    <text evidence="2">Belongs to the methyltransferase superfamily. L-isoaspartyl/D-aspartyl protein methyltransferase family.</text>
</comment>
<evidence type="ECO:0000256" key="4">
    <source>
        <dbReference type="ARBA" id="ARBA00013346"/>
    </source>
</evidence>
<dbReference type="EC" id="2.1.1.77" evidence="3"/>
<dbReference type="AlphaFoldDB" id="A0A1W1YPE0"/>
<dbReference type="STRING" id="937218.SAMN06297251_101504"/>
<keyword evidence="13" id="KW-1185">Reference proteome</keyword>
<evidence type="ECO:0000256" key="1">
    <source>
        <dbReference type="ARBA" id="ARBA00004496"/>
    </source>
</evidence>
<dbReference type="InterPro" id="IPR000682">
    <property type="entry name" value="PCMT"/>
</dbReference>
<evidence type="ECO:0000256" key="6">
    <source>
        <dbReference type="ARBA" id="ARBA00022603"/>
    </source>
</evidence>
<evidence type="ECO:0000256" key="8">
    <source>
        <dbReference type="ARBA" id="ARBA00022691"/>
    </source>
</evidence>
<sequence length="216" mass="23868">MTQPLAPRGRAEFLDWVDASGLVITEAMREAIEVVQRDRFVPAYWGDPYGRGSIPIDCGETMLDPEQAIRLFAATEPEPHHRVLEVGTGSGYLTALLAKSVLHVTSLERYRRLLKSAEAALQRSSITNVSLFVADGSEGYRDGAPYDRIVVHSAFPTVPRLFVDQLVAQGALICAIGPGDGEQMLVRMQKVGSRFERQNLWPVRYQPIAFGTAEVL</sequence>
<dbReference type="PANTHER" id="PTHR11579">
    <property type="entry name" value="PROTEIN-L-ISOASPARTATE O-METHYLTRANSFERASE"/>
    <property type="match status" value="1"/>
</dbReference>
<reference evidence="12 13" key="1">
    <citation type="submission" date="2017-04" db="EMBL/GenBank/DDBJ databases">
        <authorList>
            <person name="Afonso C.L."/>
            <person name="Miller P.J."/>
            <person name="Scott M.A."/>
            <person name="Spackman E."/>
            <person name="Goraichik I."/>
            <person name="Dimitrov K.M."/>
            <person name="Suarez D.L."/>
            <person name="Swayne D.E."/>
        </authorList>
    </citation>
    <scope>NUCLEOTIDE SEQUENCE [LARGE SCALE GENOMIC DNA]</scope>
    <source>
        <strain evidence="12 13">CGMCC 1.10972</strain>
    </source>
</reference>
<dbReference type="Proteomes" id="UP000192656">
    <property type="component" value="Unassembled WGS sequence"/>
</dbReference>
<evidence type="ECO:0000256" key="11">
    <source>
        <dbReference type="ARBA" id="ARBA00031350"/>
    </source>
</evidence>
<proteinExistence type="inferred from homology"/>
<dbReference type="GO" id="GO:0005737">
    <property type="term" value="C:cytoplasm"/>
    <property type="evidence" value="ECO:0007669"/>
    <property type="project" value="UniProtKB-SubCell"/>
</dbReference>
<keyword evidence="6 12" id="KW-0489">Methyltransferase</keyword>
<comment type="subcellular location">
    <subcellularLocation>
        <location evidence="1">Cytoplasm</location>
    </subcellularLocation>
</comment>
<dbReference type="InterPro" id="IPR029063">
    <property type="entry name" value="SAM-dependent_MTases_sf"/>
</dbReference>
<accession>A0A1W1YPE0</accession>
<dbReference type="Pfam" id="PF01135">
    <property type="entry name" value="PCMT"/>
    <property type="match status" value="1"/>
</dbReference>
<dbReference type="GO" id="GO:0032259">
    <property type="term" value="P:methylation"/>
    <property type="evidence" value="ECO:0007669"/>
    <property type="project" value="UniProtKB-KW"/>
</dbReference>
<protein>
    <recommendedName>
        <fullName evidence="4">Protein-L-isoaspartate O-methyltransferase</fullName>
        <ecNumber evidence="3">2.1.1.77</ecNumber>
    </recommendedName>
    <alternativeName>
        <fullName evidence="11">L-isoaspartyl protein carboxyl methyltransferase</fullName>
    </alternativeName>
    <alternativeName>
        <fullName evidence="9">Protein L-isoaspartyl methyltransferase</fullName>
    </alternativeName>
    <alternativeName>
        <fullName evidence="10">Protein-beta-aspartate methyltransferase</fullName>
    </alternativeName>
</protein>
<evidence type="ECO:0000256" key="3">
    <source>
        <dbReference type="ARBA" id="ARBA00011890"/>
    </source>
</evidence>
<dbReference type="PANTHER" id="PTHR11579:SF0">
    <property type="entry name" value="PROTEIN-L-ISOASPARTATE(D-ASPARTATE) O-METHYLTRANSFERASE"/>
    <property type="match status" value="1"/>
</dbReference>
<evidence type="ECO:0000256" key="10">
    <source>
        <dbReference type="ARBA" id="ARBA00031323"/>
    </source>
</evidence>
<dbReference type="OrthoDB" id="9810066at2"/>
<evidence type="ECO:0000256" key="7">
    <source>
        <dbReference type="ARBA" id="ARBA00022679"/>
    </source>
</evidence>
<keyword evidence="7 12" id="KW-0808">Transferase</keyword>